<protein>
    <submittedName>
        <fullName evidence="1">Uncharacterized protein</fullName>
    </submittedName>
</protein>
<dbReference type="InterPro" id="IPR011989">
    <property type="entry name" value="ARM-like"/>
</dbReference>
<accession>A0A7S4KV87</accession>
<dbReference type="SUPFAM" id="SSF48371">
    <property type="entry name" value="ARM repeat"/>
    <property type="match status" value="1"/>
</dbReference>
<gene>
    <name evidence="1" type="ORF">GTHE00462_LOCUS18936</name>
</gene>
<sequence>MSAARMLQDLQIKTTETSSVPLISRSRSQDFPPGKGIAVLLSSRRKDLAALMQALDVPNLYVEDDRCEQGVCHEDLSASWLSIRGYLRRWSKGAEGDELCRSIVLSCLSAFSENEQSRSKRAFLLLTALVSDPNTQPACCAIFSHLLQGEDKTNKLRVCSFVFELFAARVFGDDCLHPIQSQRRRGHCSLSALQRARAATRNALELVFPMESLLVEIARREARHLDDDPKFKPMPTLLTTMSADCCIFNYVALGQLYLSEEGGEEEETSDEEGRAPASELFSWSRLESMLNNMIAVLDRLEVWFSSRKDLLVAVVRVTRKRITDCRKTYEQIAIYDHLNHIPEEEKSIRQYGDELMRVVWYQWASTGRNFIQNYKMPSEELKEEIDKLINLLPTQVIAMGAEEKQLSSNACSYALMSICLLLSRCKSKLAAAILDHKSSVLFPRLMEALHFNDDEISQLSTALFGEILASIANEKTIFDMVPPLLSLLDEDDASSGAACGLIARACVSANSEVAQTSILSEVLRAVDSEGRVRRANGLRTLQEVVNLKKSVITDKGREQSRATSHVLFKAICKALLDRLGDEELTTRRRGPRAGCPRVLGYPSPPLRLSWGTL</sequence>
<proteinExistence type="predicted"/>
<dbReference type="AlphaFoldDB" id="A0A7S4KV87"/>
<evidence type="ECO:0000313" key="1">
    <source>
        <dbReference type="EMBL" id="CAE2306572.1"/>
    </source>
</evidence>
<dbReference type="PANTHER" id="PTHR37743:SF1">
    <property type="entry name" value="ARM REPEAT SUPERFAMILY PROTEIN"/>
    <property type="match status" value="1"/>
</dbReference>
<name>A0A7S4KV87_GUITH</name>
<dbReference type="PANTHER" id="PTHR37743">
    <property type="entry name" value="ARM REPEAT SUPERFAMILY PROTEIN"/>
    <property type="match status" value="1"/>
</dbReference>
<dbReference type="EMBL" id="HBKN01024230">
    <property type="protein sequence ID" value="CAE2306572.1"/>
    <property type="molecule type" value="Transcribed_RNA"/>
</dbReference>
<reference evidence="1" key="1">
    <citation type="submission" date="2021-01" db="EMBL/GenBank/DDBJ databases">
        <authorList>
            <person name="Corre E."/>
            <person name="Pelletier E."/>
            <person name="Niang G."/>
            <person name="Scheremetjew M."/>
            <person name="Finn R."/>
            <person name="Kale V."/>
            <person name="Holt S."/>
            <person name="Cochrane G."/>
            <person name="Meng A."/>
            <person name="Brown T."/>
            <person name="Cohen L."/>
        </authorList>
    </citation>
    <scope>NUCLEOTIDE SEQUENCE</scope>
    <source>
        <strain evidence="1">CCMP 2712</strain>
    </source>
</reference>
<organism evidence="1">
    <name type="scientific">Guillardia theta</name>
    <name type="common">Cryptophyte</name>
    <name type="synonym">Cryptomonas phi</name>
    <dbReference type="NCBI Taxonomy" id="55529"/>
    <lineage>
        <taxon>Eukaryota</taxon>
        <taxon>Cryptophyceae</taxon>
        <taxon>Pyrenomonadales</taxon>
        <taxon>Geminigeraceae</taxon>
        <taxon>Guillardia</taxon>
    </lineage>
</organism>
<dbReference type="Gene3D" id="1.25.10.10">
    <property type="entry name" value="Leucine-rich Repeat Variant"/>
    <property type="match status" value="1"/>
</dbReference>
<dbReference type="InterPro" id="IPR016024">
    <property type="entry name" value="ARM-type_fold"/>
</dbReference>